<evidence type="ECO:0000256" key="1">
    <source>
        <dbReference type="ARBA" id="ARBA00004141"/>
    </source>
</evidence>
<name>A0A7I5E6R8_HAECO</name>
<dbReference type="OrthoDB" id="5820030at2759"/>
<dbReference type="Proteomes" id="UP000025227">
    <property type="component" value="Unplaced"/>
</dbReference>
<keyword evidence="6" id="KW-1185">Reference proteome</keyword>
<sequence length="328" mass="37133">EMTCEENIALIHNIGFQLTIVTQVLASFLSAILSIIVARKCGQLYFHINTRILLRAMLYLNLFHSIVLIALQGIHMIQYLTFDPCHIGLSPILCYSLRYPIASCMVSFAVLQVAMVVERGIALWKRQHYESYGPKLGLAAVFISIGISLMAVLAATGGITQTEPTNYCILNGIATPQNVIILKLGICAIDLLMIIGTVGLFLLNKLCLRRKSYDLQSSYQLFENISVIRIILPLVVSHTIFYIIFTISGTAVSMLHQDLEKVTYVTLTSLTYSIPFYTVMSPILIWLTIRWSRQLKETRLKTLTKPTINENEAYFQSYKEMWSRPRPK</sequence>
<evidence type="ECO:0000256" key="5">
    <source>
        <dbReference type="SAM" id="Phobius"/>
    </source>
</evidence>
<organism evidence="6 7">
    <name type="scientific">Haemonchus contortus</name>
    <name type="common">Barber pole worm</name>
    <dbReference type="NCBI Taxonomy" id="6289"/>
    <lineage>
        <taxon>Eukaryota</taxon>
        <taxon>Metazoa</taxon>
        <taxon>Ecdysozoa</taxon>
        <taxon>Nematoda</taxon>
        <taxon>Chromadorea</taxon>
        <taxon>Rhabditida</taxon>
        <taxon>Rhabditina</taxon>
        <taxon>Rhabditomorpha</taxon>
        <taxon>Strongyloidea</taxon>
        <taxon>Trichostrongylidae</taxon>
        <taxon>Haemonchus</taxon>
    </lineage>
</organism>
<keyword evidence="3 5" id="KW-1133">Transmembrane helix</keyword>
<protein>
    <submittedName>
        <fullName evidence="7">G_PROTEIN_RECEP_F1_2 domain-containing protein</fullName>
    </submittedName>
</protein>
<dbReference type="InterPro" id="IPR051080">
    <property type="entry name" value="Nematode_rcpt-like_serp_alpha"/>
</dbReference>
<reference evidence="7" key="1">
    <citation type="submission" date="2020-12" db="UniProtKB">
        <authorList>
            <consortium name="WormBaseParasite"/>
        </authorList>
    </citation>
    <scope>IDENTIFICATION</scope>
    <source>
        <strain evidence="7">MHco3</strain>
    </source>
</reference>
<dbReference type="PANTHER" id="PTHR31357:SF18">
    <property type="entry name" value="SERPENTINE RECEPTOR, CLASS T"/>
    <property type="match status" value="1"/>
</dbReference>
<evidence type="ECO:0000256" key="4">
    <source>
        <dbReference type="ARBA" id="ARBA00023136"/>
    </source>
</evidence>
<accession>A0A7I5E6R8</accession>
<feature type="transmembrane region" description="Helical" evidence="5">
    <location>
        <begin position="180"/>
        <end position="203"/>
    </location>
</feature>
<keyword evidence="2 5" id="KW-0812">Transmembrane</keyword>
<evidence type="ECO:0000256" key="3">
    <source>
        <dbReference type="ARBA" id="ARBA00022989"/>
    </source>
</evidence>
<proteinExistence type="predicted"/>
<comment type="subcellular location">
    <subcellularLocation>
        <location evidence="1">Membrane</location>
        <topology evidence="1">Multi-pass membrane protein</topology>
    </subcellularLocation>
</comment>
<evidence type="ECO:0000313" key="6">
    <source>
        <dbReference type="Proteomes" id="UP000025227"/>
    </source>
</evidence>
<dbReference type="GO" id="GO:0016020">
    <property type="term" value="C:membrane"/>
    <property type="evidence" value="ECO:0007669"/>
    <property type="project" value="UniProtKB-SubCell"/>
</dbReference>
<dbReference type="GO" id="GO:0004984">
    <property type="term" value="F:olfactory receptor activity"/>
    <property type="evidence" value="ECO:0007669"/>
    <property type="project" value="TreeGrafter"/>
</dbReference>
<feature type="transmembrane region" description="Helical" evidence="5">
    <location>
        <begin position="20"/>
        <end position="38"/>
    </location>
</feature>
<evidence type="ECO:0000256" key="2">
    <source>
        <dbReference type="ARBA" id="ARBA00022692"/>
    </source>
</evidence>
<dbReference type="InterPro" id="IPR019408">
    <property type="entry name" value="7TM_GPCR_serpentine_rcpt_Srab"/>
</dbReference>
<dbReference type="WBParaSite" id="HCON_00034690-00001">
    <property type="protein sequence ID" value="HCON_00034690-00001"/>
    <property type="gene ID" value="HCON_00034690"/>
</dbReference>
<evidence type="ECO:0000313" key="7">
    <source>
        <dbReference type="WBParaSite" id="HCON_00034690-00001"/>
    </source>
</evidence>
<dbReference type="OMA" id="LAIEFQI"/>
<feature type="transmembrane region" description="Helical" evidence="5">
    <location>
        <begin position="265"/>
        <end position="289"/>
    </location>
</feature>
<keyword evidence="4 5" id="KW-0472">Membrane</keyword>
<dbReference type="PANTHER" id="PTHR31357">
    <property type="entry name" value="SERPENTINE RECEPTOR CLASS ALPHA-10"/>
    <property type="match status" value="1"/>
</dbReference>
<feature type="transmembrane region" description="Helical" evidence="5">
    <location>
        <begin position="97"/>
        <end position="117"/>
    </location>
</feature>
<feature type="transmembrane region" description="Helical" evidence="5">
    <location>
        <begin position="224"/>
        <end position="245"/>
    </location>
</feature>
<feature type="transmembrane region" description="Helical" evidence="5">
    <location>
        <begin position="138"/>
        <end position="160"/>
    </location>
</feature>
<dbReference type="AlphaFoldDB" id="A0A7I5E6R8"/>
<feature type="transmembrane region" description="Helical" evidence="5">
    <location>
        <begin position="58"/>
        <end position="77"/>
    </location>
</feature>
<dbReference type="Pfam" id="PF10292">
    <property type="entry name" value="7TM_GPCR_Srab"/>
    <property type="match status" value="1"/>
</dbReference>